<comment type="pathway">
    <text evidence="6">Cofactor metabolism; pyridoxal 5'-phosphate salvage; pyridoxal 5'-phosphate from pyridoxamine 5'-phosphate: step 1/1.</text>
</comment>
<dbReference type="HAMAP" id="MF_01629">
    <property type="entry name" value="PdxH"/>
    <property type="match status" value="1"/>
</dbReference>
<dbReference type="RefSeq" id="WP_310797776.1">
    <property type="nucleotide sequence ID" value="NZ_CP123872.1"/>
</dbReference>
<dbReference type="PANTHER" id="PTHR10851:SF0">
    <property type="entry name" value="PYRIDOXINE-5'-PHOSPHATE OXIDASE"/>
    <property type="match status" value="1"/>
</dbReference>
<dbReference type="InterPro" id="IPR019740">
    <property type="entry name" value="Pyridox_Oxase_CS"/>
</dbReference>
<keyword evidence="3 6" id="KW-0288">FMN</keyword>
<proteinExistence type="inferred from homology"/>
<dbReference type="InterPro" id="IPR019576">
    <property type="entry name" value="Pyridoxamine_oxidase_dimer_C"/>
</dbReference>
<dbReference type="GO" id="GO:0008615">
    <property type="term" value="P:pyridoxine biosynthetic process"/>
    <property type="evidence" value="ECO:0007669"/>
    <property type="project" value="UniProtKB-UniRule"/>
</dbReference>
<feature type="binding site" evidence="6">
    <location>
        <begin position="175"/>
        <end position="177"/>
    </location>
    <ligand>
        <name>substrate</name>
    </ligand>
</feature>
<dbReference type="NCBIfam" id="NF004231">
    <property type="entry name" value="PRK05679.1"/>
    <property type="match status" value="1"/>
</dbReference>
<feature type="binding site" evidence="6 7">
    <location>
        <begin position="124"/>
        <end position="125"/>
    </location>
    <ligand>
        <name>FMN</name>
        <dbReference type="ChEBI" id="CHEBI:58210"/>
    </ligand>
</feature>
<feature type="binding site" evidence="6 7">
    <location>
        <position position="179"/>
    </location>
    <ligand>
        <name>FMN</name>
        <dbReference type="ChEBI" id="CHEBI:58210"/>
    </ligand>
</feature>
<feature type="binding site" evidence="6 7">
    <location>
        <begin position="45"/>
        <end position="50"/>
    </location>
    <ligand>
        <name>FMN</name>
        <dbReference type="ChEBI" id="CHEBI:58210"/>
    </ligand>
</feature>
<accession>A0AA52EH32</accession>
<feature type="binding site" evidence="6">
    <location>
        <position position="111"/>
    </location>
    <ligand>
        <name>substrate</name>
    </ligand>
</feature>
<dbReference type="PANTHER" id="PTHR10851">
    <property type="entry name" value="PYRIDOXINE-5-PHOSPHATE OXIDASE"/>
    <property type="match status" value="1"/>
</dbReference>
<dbReference type="PIRSF" id="PIRSF000190">
    <property type="entry name" value="Pyd_amn-ph_oxd"/>
    <property type="match status" value="1"/>
</dbReference>
<dbReference type="InterPro" id="IPR011576">
    <property type="entry name" value="Pyridox_Oxase_N"/>
</dbReference>
<comment type="catalytic activity">
    <reaction evidence="6">
        <text>pyridoxine 5'-phosphate + O2 = pyridoxal 5'-phosphate + H2O2</text>
        <dbReference type="Rhea" id="RHEA:15149"/>
        <dbReference type="ChEBI" id="CHEBI:15379"/>
        <dbReference type="ChEBI" id="CHEBI:16240"/>
        <dbReference type="ChEBI" id="CHEBI:58589"/>
        <dbReference type="ChEBI" id="CHEBI:597326"/>
        <dbReference type="EC" id="1.4.3.5"/>
    </reaction>
</comment>
<evidence type="ECO:0000259" key="8">
    <source>
        <dbReference type="Pfam" id="PF01243"/>
    </source>
</evidence>
<keyword evidence="4 6" id="KW-0560">Oxidoreductase</keyword>
<evidence type="ECO:0000313" key="10">
    <source>
        <dbReference type="EMBL" id="WND01946.1"/>
    </source>
</evidence>
<evidence type="ECO:0000256" key="6">
    <source>
        <dbReference type="HAMAP-Rule" id="MF_01629"/>
    </source>
</evidence>
<comment type="subunit">
    <text evidence="6">Homodimer.</text>
</comment>
<feature type="binding site" evidence="6 7">
    <location>
        <position position="67"/>
    </location>
    <ligand>
        <name>FMN</name>
        <dbReference type="ChEBI" id="CHEBI:58210"/>
    </ligand>
</feature>
<comment type="pathway">
    <text evidence="6">Cofactor metabolism; pyridoxal 5'-phosphate salvage; pyridoxal 5'-phosphate from pyridoxine 5'-phosphate: step 1/1.</text>
</comment>
<dbReference type="Pfam" id="PF01243">
    <property type="entry name" value="PNPOx_N"/>
    <property type="match status" value="1"/>
</dbReference>
<dbReference type="Proteomes" id="UP001268683">
    <property type="component" value="Chromosome"/>
</dbReference>
<feature type="binding site" evidence="6 7">
    <location>
        <position position="169"/>
    </location>
    <ligand>
        <name>FMN</name>
        <dbReference type="ChEBI" id="CHEBI:58210"/>
    </ligand>
</feature>
<dbReference type="SUPFAM" id="SSF50475">
    <property type="entry name" value="FMN-binding split barrel"/>
    <property type="match status" value="1"/>
</dbReference>
<comment type="function">
    <text evidence="6">Catalyzes the oxidation of either pyridoxine 5'-phosphate (PNP) or pyridoxamine 5'-phosphate (PMP) into pyridoxal 5'-phosphate (PLP).</text>
</comment>
<gene>
    <name evidence="6 10" type="primary">pdxH</name>
    <name evidence="10" type="ORF">QGN29_10340</name>
</gene>
<dbReference type="Gene3D" id="2.30.110.10">
    <property type="entry name" value="Electron Transport, Fmn-binding Protein, Chain A"/>
    <property type="match status" value="1"/>
</dbReference>
<comment type="catalytic activity">
    <reaction evidence="6">
        <text>pyridoxamine 5'-phosphate + O2 + H2O = pyridoxal 5'-phosphate + H2O2 + NH4(+)</text>
        <dbReference type="Rhea" id="RHEA:15817"/>
        <dbReference type="ChEBI" id="CHEBI:15377"/>
        <dbReference type="ChEBI" id="CHEBI:15379"/>
        <dbReference type="ChEBI" id="CHEBI:16240"/>
        <dbReference type="ChEBI" id="CHEBI:28938"/>
        <dbReference type="ChEBI" id="CHEBI:58451"/>
        <dbReference type="ChEBI" id="CHEBI:597326"/>
        <dbReference type="EC" id="1.4.3.5"/>
    </reaction>
</comment>
<name>A0AA52EH32_9PROT</name>
<comment type="cofactor">
    <cofactor evidence="6 7">
        <name>FMN</name>
        <dbReference type="ChEBI" id="CHEBI:58210"/>
    </cofactor>
    <text evidence="6 7">Binds 1 FMN per subunit.</text>
</comment>
<feature type="binding site" evidence="6 7">
    <location>
        <begin position="60"/>
        <end position="61"/>
    </location>
    <ligand>
        <name>FMN</name>
        <dbReference type="ChEBI" id="CHEBI:58210"/>
    </ligand>
</feature>
<evidence type="ECO:0000313" key="11">
    <source>
        <dbReference type="Proteomes" id="UP001268683"/>
    </source>
</evidence>
<dbReference type="EC" id="1.4.3.5" evidence="6"/>
<dbReference type="InterPro" id="IPR012349">
    <property type="entry name" value="Split_barrel_FMN-bd"/>
</dbReference>
<comment type="similarity">
    <text evidence="1 6">Belongs to the pyridoxamine 5'-phosphate oxidase family.</text>
</comment>
<feature type="domain" description="Pyridoxamine 5'-phosphate oxidase N-terminal" evidence="8">
    <location>
        <begin position="28"/>
        <end position="141"/>
    </location>
</feature>
<evidence type="ECO:0000256" key="2">
    <source>
        <dbReference type="ARBA" id="ARBA00022630"/>
    </source>
</evidence>
<reference evidence="10" key="1">
    <citation type="submission" date="2023-04" db="EMBL/GenBank/DDBJ databases">
        <title>Complete genome sequence of Temperatibacter marinus.</title>
        <authorList>
            <person name="Rong J.-C."/>
            <person name="Yi M.-L."/>
            <person name="Zhao Q."/>
        </authorList>
    </citation>
    <scope>NUCLEOTIDE SEQUENCE</scope>
    <source>
        <strain evidence="10">NBRC 110045</strain>
    </source>
</reference>
<keyword evidence="2 6" id="KW-0285">Flavoprotein</keyword>
<feature type="binding site" evidence="6">
    <location>
        <position position="107"/>
    </location>
    <ligand>
        <name>substrate</name>
    </ligand>
</feature>
<organism evidence="10 11">
    <name type="scientific">Temperatibacter marinus</name>
    <dbReference type="NCBI Taxonomy" id="1456591"/>
    <lineage>
        <taxon>Bacteria</taxon>
        <taxon>Pseudomonadati</taxon>
        <taxon>Pseudomonadota</taxon>
        <taxon>Alphaproteobacteria</taxon>
        <taxon>Kordiimonadales</taxon>
        <taxon>Temperatibacteraceae</taxon>
        <taxon>Temperatibacter</taxon>
    </lineage>
</organism>
<feature type="binding site" evidence="6">
    <location>
        <position position="115"/>
    </location>
    <ligand>
        <name>substrate</name>
    </ligand>
</feature>
<evidence type="ECO:0000256" key="7">
    <source>
        <dbReference type="PIRSR" id="PIRSR000190-2"/>
    </source>
</evidence>
<dbReference type="KEGG" id="tmk:QGN29_10340"/>
<evidence type="ECO:0000256" key="4">
    <source>
        <dbReference type="ARBA" id="ARBA00023002"/>
    </source>
</evidence>
<dbReference type="InterPro" id="IPR000659">
    <property type="entry name" value="Pyridox_Oxase"/>
</dbReference>
<dbReference type="NCBIfam" id="TIGR00558">
    <property type="entry name" value="pdxH"/>
    <property type="match status" value="1"/>
</dbReference>
<dbReference type="PROSITE" id="PS01064">
    <property type="entry name" value="PYRIDOX_OXIDASE"/>
    <property type="match status" value="1"/>
</dbReference>
<evidence type="ECO:0000256" key="1">
    <source>
        <dbReference type="ARBA" id="ARBA00007301"/>
    </source>
</evidence>
<evidence type="ECO:0000256" key="3">
    <source>
        <dbReference type="ARBA" id="ARBA00022643"/>
    </source>
</evidence>
<dbReference type="GO" id="GO:0010181">
    <property type="term" value="F:FMN binding"/>
    <property type="evidence" value="ECO:0007669"/>
    <property type="project" value="UniProtKB-UniRule"/>
</dbReference>
<feature type="domain" description="Pyridoxine 5'-phosphate oxidase dimerisation C-terminal" evidence="9">
    <location>
        <begin position="156"/>
        <end position="197"/>
    </location>
</feature>
<sequence>MSLVDHKHPFELFEKWFGDAKCREADVPEAMSLSSVSPDGKPSSRMVLLKGVDERGFVFYTNCTSRKGQQIQGNSHVALLFHWKSLKRQVRIEGQAVPVTEAEADAYFASRHKDSRIGAWASKQSQPMEGRFEFEKRIAKYAAKYTLGDVPRPEFWSGFRIKPTMIEFWQDRSFRLHERNVYSLQDDGQWEVSTLYP</sequence>
<feature type="binding site" evidence="6 7">
    <location>
        <position position="66"/>
    </location>
    <ligand>
        <name>FMN</name>
        <dbReference type="ChEBI" id="CHEBI:58210"/>
    </ligand>
</feature>
<dbReference type="EMBL" id="CP123872">
    <property type="protein sequence ID" value="WND01946.1"/>
    <property type="molecule type" value="Genomic_DNA"/>
</dbReference>
<protein>
    <recommendedName>
        <fullName evidence="6">Pyridoxine/pyridoxamine 5'-phosphate oxidase</fullName>
        <ecNumber evidence="6">1.4.3.5</ecNumber>
    </recommendedName>
    <alternativeName>
        <fullName evidence="6">PNP/PMP oxidase</fullName>
        <shortName evidence="6">PNPOx</shortName>
    </alternativeName>
    <alternativeName>
        <fullName evidence="6">Pyridoxal 5'-phosphate synthase</fullName>
    </alternativeName>
</protein>
<keyword evidence="5 6" id="KW-0664">Pyridoxine biosynthesis</keyword>
<dbReference type="AlphaFoldDB" id="A0AA52EH32"/>
<evidence type="ECO:0000259" key="9">
    <source>
        <dbReference type="Pfam" id="PF10590"/>
    </source>
</evidence>
<dbReference type="GO" id="GO:0004733">
    <property type="term" value="F:pyridoxamine phosphate oxidase activity"/>
    <property type="evidence" value="ECO:0007669"/>
    <property type="project" value="UniProtKB-UniRule"/>
</dbReference>
<feature type="binding site" evidence="6">
    <location>
        <position position="50"/>
    </location>
    <ligand>
        <name>substrate</name>
    </ligand>
</feature>
<keyword evidence="11" id="KW-1185">Reference proteome</keyword>
<evidence type="ECO:0000256" key="5">
    <source>
        <dbReference type="ARBA" id="ARBA00023096"/>
    </source>
</evidence>
<feature type="binding site" evidence="6 7">
    <location>
        <position position="89"/>
    </location>
    <ligand>
        <name>FMN</name>
        <dbReference type="ChEBI" id="CHEBI:58210"/>
    </ligand>
</feature>
<dbReference type="Pfam" id="PF10590">
    <property type="entry name" value="PNP_phzG_C"/>
    <property type="match status" value="1"/>
</dbReference>